<name>A0A9D2EHW5_9MICO</name>
<organism evidence="3 4">
    <name type="scientific">Candidatus Ruania gallistercoris</name>
    <dbReference type="NCBI Taxonomy" id="2838746"/>
    <lineage>
        <taxon>Bacteria</taxon>
        <taxon>Bacillati</taxon>
        <taxon>Actinomycetota</taxon>
        <taxon>Actinomycetes</taxon>
        <taxon>Micrococcales</taxon>
        <taxon>Ruaniaceae</taxon>
        <taxon>Ruania</taxon>
    </lineage>
</organism>
<accession>A0A9D2EHW5</accession>
<dbReference type="GO" id="GO:0006355">
    <property type="term" value="P:regulation of DNA-templated transcription"/>
    <property type="evidence" value="ECO:0007669"/>
    <property type="project" value="InterPro"/>
</dbReference>
<evidence type="ECO:0000256" key="2">
    <source>
        <dbReference type="ARBA" id="ARBA00022649"/>
    </source>
</evidence>
<dbReference type="AlphaFoldDB" id="A0A9D2EHW5"/>
<dbReference type="InterPro" id="IPR010985">
    <property type="entry name" value="Ribbon_hlx_hlx"/>
</dbReference>
<dbReference type="PANTHER" id="PTHR36582:SF2">
    <property type="entry name" value="ANTITOXIN PARD"/>
    <property type="match status" value="1"/>
</dbReference>
<reference evidence="3" key="2">
    <citation type="submission" date="2021-04" db="EMBL/GenBank/DDBJ databases">
        <authorList>
            <person name="Gilroy R."/>
        </authorList>
    </citation>
    <scope>NUCLEOTIDE SEQUENCE</scope>
    <source>
        <strain evidence="3">ChiGjej4B4-7305</strain>
    </source>
</reference>
<dbReference type="SUPFAM" id="SSF47598">
    <property type="entry name" value="Ribbon-helix-helix"/>
    <property type="match status" value="1"/>
</dbReference>
<reference evidence="3" key="1">
    <citation type="journal article" date="2021" name="PeerJ">
        <title>Extensive microbial diversity within the chicken gut microbiome revealed by metagenomics and culture.</title>
        <authorList>
            <person name="Gilroy R."/>
            <person name="Ravi A."/>
            <person name="Getino M."/>
            <person name="Pursley I."/>
            <person name="Horton D.L."/>
            <person name="Alikhan N.F."/>
            <person name="Baker D."/>
            <person name="Gharbi K."/>
            <person name="Hall N."/>
            <person name="Watson M."/>
            <person name="Adriaenssens E.M."/>
            <person name="Foster-Nyarko E."/>
            <person name="Jarju S."/>
            <person name="Secka A."/>
            <person name="Antonio M."/>
            <person name="Oren A."/>
            <person name="Chaudhuri R.R."/>
            <person name="La Ragione R."/>
            <person name="Hildebrand F."/>
            <person name="Pallen M.J."/>
        </authorList>
    </citation>
    <scope>NUCLEOTIDE SEQUENCE</scope>
    <source>
        <strain evidence="3">ChiGjej4B4-7305</strain>
    </source>
</reference>
<protein>
    <submittedName>
        <fullName evidence="3">Type II toxin-antitoxin system ParD family antitoxin</fullName>
    </submittedName>
</protein>
<dbReference type="CDD" id="cd22231">
    <property type="entry name" value="RHH_NikR_HicB-like"/>
    <property type="match status" value="1"/>
</dbReference>
<dbReference type="Gene3D" id="6.10.10.120">
    <property type="entry name" value="Antitoxin ParD1-like"/>
    <property type="match status" value="1"/>
</dbReference>
<dbReference type="Pfam" id="PF03693">
    <property type="entry name" value="ParD_antitoxin"/>
    <property type="match status" value="1"/>
</dbReference>
<proteinExistence type="inferred from homology"/>
<dbReference type="Proteomes" id="UP000824037">
    <property type="component" value="Unassembled WGS sequence"/>
</dbReference>
<comment type="caution">
    <text evidence="3">The sequence shown here is derived from an EMBL/GenBank/DDBJ whole genome shotgun (WGS) entry which is preliminary data.</text>
</comment>
<comment type="similarity">
    <text evidence="1">Belongs to the ParD antitoxin family.</text>
</comment>
<dbReference type="EMBL" id="DXBY01000320">
    <property type="protein sequence ID" value="HIZ37788.1"/>
    <property type="molecule type" value="Genomic_DNA"/>
</dbReference>
<keyword evidence="2" id="KW-1277">Toxin-antitoxin system</keyword>
<evidence type="ECO:0000256" key="1">
    <source>
        <dbReference type="ARBA" id="ARBA00008580"/>
    </source>
</evidence>
<evidence type="ECO:0000313" key="3">
    <source>
        <dbReference type="EMBL" id="HIZ37788.1"/>
    </source>
</evidence>
<gene>
    <name evidence="3" type="ORF">H9815_18585</name>
</gene>
<dbReference type="InterPro" id="IPR022789">
    <property type="entry name" value="ParD"/>
</dbReference>
<sequence length="97" mass="10745">MATRNVVLSQHQHELVEMLVASGRYQNASEVLRDGLRLVERRETEDAAKLAVLRNAAEQGWSDLAAGRFDDVDDKDLDAFIGRLGVRTPKTRPAGEA</sequence>
<dbReference type="PANTHER" id="PTHR36582">
    <property type="entry name" value="ANTITOXIN PARD"/>
    <property type="match status" value="1"/>
</dbReference>
<dbReference type="NCBIfam" id="TIGR02606">
    <property type="entry name" value="antidote_CC2985"/>
    <property type="match status" value="1"/>
</dbReference>
<dbReference type="InterPro" id="IPR038296">
    <property type="entry name" value="ParD_sf"/>
</dbReference>
<evidence type="ECO:0000313" key="4">
    <source>
        <dbReference type="Proteomes" id="UP000824037"/>
    </source>
</evidence>